<reference evidence="3 4" key="2">
    <citation type="submission" date="2014-03" db="EMBL/GenBank/DDBJ databases">
        <title>Draft Genome Sequences of Four Burkholderia Strains.</title>
        <authorList>
            <person name="Liu X.Y."/>
            <person name="Li C.X."/>
            <person name="Xu J.H."/>
        </authorList>
    </citation>
    <scope>NUCLEOTIDE SEQUENCE [LARGE SCALE GENOMIC DNA]</scope>
    <source>
        <strain evidence="3 4">R27</strain>
    </source>
</reference>
<dbReference type="AlphaFoldDB" id="A0A069P6G9"/>
<reference evidence="5" key="3">
    <citation type="journal article" date="2019" name="Int. J. Syst. Evol. Microbiol.">
        <title>The Global Catalogue of Microorganisms (GCM) 10K type strain sequencing project: providing services to taxonomists for standard genome sequencing and annotation.</title>
        <authorList>
            <consortium name="The Broad Institute Genomics Platform"/>
            <consortium name="The Broad Institute Genome Sequencing Center for Infectious Disease"/>
            <person name="Wu L."/>
            <person name="Ma J."/>
        </authorList>
    </citation>
    <scope>NUCLEOTIDE SEQUENCE [LARGE SCALE GENOMIC DNA]</scope>
    <source>
        <strain evidence="5">CGMCC 1.11013</strain>
    </source>
</reference>
<dbReference type="OrthoDB" id="9771118at2"/>
<organism evidence="3 4">
    <name type="scientific">Caballeronia grimmiae</name>
    <dbReference type="NCBI Taxonomy" id="1071679"/>
    <lineage>
        <taxon>Bacteria</taxon>
        <taxon>Pseudomonadati</taxon>
        <taxon>Pseudomonadota</taxon>
        <taxon>Betaproteobacteria</taxon>
        <taxon>Burkholderiales</taxon>
        <taxon>Burkholderiaceae</taxon>
        <taxon>Caballeronia</taxon>
    </lineage>
</organism>
<dbReference type="Proteomes" id="UP000027439">
    <property type="component" value="Unassembled WGS sequence"/>
</dbReference>
<dbReference type="InterPro" id="IPR010657">
    <property type="entry name" value="ImpA_N"/>
</dbReference>
<dbReference type="STRING" id="1071679.BG57_27030"/>
<evidence type="ECO:0000313" key="3">
    <source>
        <dbReference type="EMBL" id="KDR35504.1"/>
    </source>
</evidence>
<dbReference type="PANTHER" id="PTHR37951">
    <property type="entry name" value="CYTOPLASMIC PROTEIN-RELATED"/>
    <property type="match status" value="1"/>
</dbReference>
<reference evidence="2" key="4">
    <citation type="submission" date="2024-05" db="EMBL/GenBank/DDBJ databases">
        <authorList>
            <person name="Sun Q."/>
            <person name="Zhou Y."/>
        </authorList>
    </citation>
    <scope>NUCLEOTIDE SEQUENCE</scope>
    <source>
        <strain evidence="2">CGMCC 1.11013</strain>
    </source>
</reference>
<dbReference type="EMBL" id="BMEG01000007">
    <property type="protein sequence ID" value="GGD81747.1"/>
    <property type="molecule type" value="Genomic_DNA"/>
</dbReference>
<accession>A0A069P6G9</accession>
<gene>
    <name evidence="3" type="ORF">BG57_27030</name>
    <name evidence="2" type="ORF">GCM10010985_40250</name>
</gene>
<dbReference type="PANTHER" id="PTHR37951:SF1">
    <property type="entry name" value="TYPE VI SECRETION SYSTEM COMPONENT TSSA1"/>
    <property type="match status" value="1"/>
</dbReference>
<dbReference type="InterPro" id="IPR017740">
    <property type="entry name" value="TssA-like"/>
</dbReference>
<evidence type="ECO:0000313" key="5">
    <source>
        <dbReference type="Proteomes" id="UP000597138"/>
    </source>
</evidence>
<dbReference type="eggNOG" id="COG3515">
    <property type="taxonomic scope" value="Bacteria"/>
</dbReference>
<evidence type="ECO:0000313" key="4">
    <source>
        <dbReference type="Proteomes" id="UP000027439"/>
    </source>
</evidence>
<comment type="caution">
    <text evidence="3">The sequence shown here is derived from an EMBL/GenBank/DDBJ whole genome shotgun (WGS) entry which is preliminary data.</text>
</comment>
<dbReference type="Proteomes" id="UP000597138">
    <property type="component" value="Unassembled WGS sequence"/>
</dbReference>
<evidence type="ECO:0000259" key="1">
    <source>
        <dbReference type="Pfam" id="PF06812"/>
    </source>
</evidence>
<feature type="domain" description="ImpA N-terminal" evidence="1">
    <location>
        <begin position="26"/>
        <end position="151"/>
    </location>
</feature>
<reference evidence="2" key="1">
    <citation type="journal article" date="2014" name="Int. J. Syst. Evol. Microbiol.">
        <title>Complete genome of a new Firmicutes species belonging to the dominant human colonic microbiota ('Ruminococcus bicirculans') reveals two chromosomes and a selective capacity to utilize plant glucans.</title>
        <authorList>
            <consortium name="NISC Comparative Sequencing Program"/>
            <person name="Wegmann U."/>
            <person name="Louis P."/>
            <person name="Goesmann A."/>
            <person name="Henrissat B."/>
            <person name="Duncan S.H."/>
            <person name="Flint H.J."/>
        </authorList>
    </citation>
    <scope>NUCLEOTIDE SEQUENCE</scope>
    <source>
        <strain evidence="2">CGMCC 1.11013</strain>
    </source>
</reference>
<name>A0A069P6G9_9BURK</name>
<keyword evidence="5" id="KW-1185">Reference proteome</keyword>
<evidence type="ECO:0000313" key="2">
    <source>
        <dbReference type="EMBL" id="GGD81747.1"/>
    </source>
</evidence>
<dbReference type="Pfam" id="PF06812">
    <property type="entry name" value="ImpA_N"/>
    <property type="match status" value="1"/>
</dbReference>
<proteinExistence type="predicted"/>
<dbReference type="EMBL" id="JFHE01000006">
    <property type="protein sequence ID" value="KDR35504.1"/>
    <property type="molecule type" value="Genomic_DNA"/>
</dbReference>
<sequence>MSNTKNQAGKKASAGKTGQVASHDWMAPVDAAVPCGVDLEYDPEFVVLSSQVAARMEAQYGDFVGVPDPVNWSDVDRDCRRLMMRSKDMRLAVLFTRCRTRLGGAPGLAEGLGLLAAWLAAFPDTIHPRQGVDDDEDAALEIRMNALQGLTDTDGLLSDVREIALTRSSAARLQMRDVERAFAHPRPSDALAPESVTRQIEDLRMQQPNVLAGFDAAADSLKAIEAWSREHLGAYVPEFAQLARLLDRVVSTGVRVVPVAMDEPADEAATADDIDVAAPDADTPSQLIVPNETTVVEPVRMVRTGAVDRHAALELIREARHWFEQHEPSSPIPVLLRRAEQFVGKRYAEVVKAISPEMLAQWDSDDSMG</sequence>
<protein>
    <submittedName>
        <fullName evidence="3">Type VI secretion protein ImpA</fullName>
    </submittedName>
</protein>